<organism evidence="12 13">
    <name type="scientific">Homoserinimonas hongtaonis</name>
    <dbReference type="NCBI Taxonomy" id="2079791"/>
    <lineage>
        <taxon>Bacteria</taxon>
        <taxon>Bacillati</taxon>
        <taxon>Actinomycetota</taxon>
        <taxon>Actinomycetes</taxon>
        <taxon>Micrococcales</taxon>
        <taxon>Microbacteriaceae</taxon>
        <taxon>Homoserinimonas</taxon>
    </lineage>
</organism>
<dbReference type="GO" id="GO:0005737">
    <property type="term" value="C:cytoplasm"/>
    <property type="evidence" value="ECO:0007669"/>
    <property type="project" value="UniProtKB-SubCell"/>
</dbReference>
<dbReference type="CDD" id="cd02203">
    <property type="entry name" value="PurL_repeat1"/>
    <property type="match status" value="1"/>
</dbReference>
<gene>
    <name evidence="8" type="primary">purL</name>
    <name evidence="12" type="ORF">DF220_07245</name>
</gene>
<feature type="active site" evidence="8">
    <location>
        <position position="65"/>
    </location>
</feature>
<feature type="domain" description="Phosphoribosylformylglycinamidine synthase linker" evidence="11">
    <location>
        <begin position="25"/>
        <end position="69"/>
    </location>
</feature>
<keyword evidence="4 8" id="KW-0547">Nucleotide-binding</keyword>
<dbReference type="GO" id="GO:0005524">
    <property type="term" value="F:ATP binding"/>
    <property type="evidence" value="ECO:0007669"/>
    <property type="project" value="UniProtKB-UniRule"/>
</dbReference>
<feature type="domain" description="PurM-like C-terminal" evidence="10">
    <location>
        <begin position="598"/>
        <end position="744"/>
    </location>
</feature>
<evidence type="ECO:0000256" key="4">
    <source>
        <dbReference type="ARBA" id="ARBA00022741"/>
    </source>
</evidence>
<name>A0A2U1T188_9MICO</name>
<reference evidence="13" key="1">
    <citation type="submission" date="2018-04" db="EMBL/GenBank/DDBJ databases">
        <authorList>
            <person name="Liu S."/>
            <person name="Wang Z."/>
            <person name="Li J."/>
        </authorList>
    </citation>
    <scope>NUCLEOTIDE SEQUENCE [LARGE SCALE GENOMIC DNA]</scope>
    <source>
        <strain evidence="13">S1194</strain>
    </source>
</reference>
<dbReference type="GO" id="GO:0004642">
    <property type="term" value="F:phosphoribosylformylglycinamidine synthase activity"/>
    <property type="evidence" value="ECO:0007669"/>
    <property type="project" value="UniProtKB-UniRule"/>
</dbReference>
<dbReference type="RefSeq" id="WP_108997549.1">
    <property type="nucleotide sequence ID" value="NZ_QEEX01000001.1"/>
</dbReference>
<comment type="caution">
    <text evidence="8">Lacks conserved residue(s) required for the propagation of feature annotation.</text>
</comment>
<keyword evidence="5 8" id="KW-0658">Purine biosynthesis</keyword>
<dbReference type="GO" id="GO:0006189">
    <property type="term" value="P:'de novo' IMP biosynthetic process"/>
    <property type="evidence" value="ECO:0007669"/>
    <property type="project" value="UniProtKB-UniRule"/>
</dbReference>
<dbReference type="NCBIfam" id="TIGR01736">
    <property type="entry name" value="FGAM_synth_II"/>
    <property type="match status" value="1"/>
</dbReference>
<keyword evidence="2 8" id="KW-0436">Ligase</keyword>
<evidence type="ECO:0000313" key="13">
    <source>
        <dbReference type="Proteomes" id="UP000244978"/>
    </source>
</evidence>
<feature type="binding site" evidence="8">
    <location>
        <position position="262"/>
    </location>
    <ligand>
        <name>substrate</name>
    </ligand>
</feature>
<accession>A0A2U1T188</accession>
<dbReference type="EMBL" id="QEEX01000001">
    <property type="protein sequence ID" value="PWB97644.1"/>
    <property type="molecule type" value="Genomic_DNA"/>
</dbReference>
<keyword evidence="1 8" id="KW-0963">Cytoplasm</keyword>
<comment type="pathway">
    <text evidence="8">Purine metabolism; IMP biosynthesis via de novo pathway; 5-amino-1-(5-phospho-D-ribosyl)imidazole from N(2)-formyl-N(1)-(5-phospho-D-ribosyl)glycinamide: step 1/2.</text>
</comment>
<dbReference type="NCBIfam" id="NF002290">
    <property type="entry name" value="PRK01213.1"/>
    <property type="match status" value="1"/>
</dbReference>
<feature type="binding site" evidence="8">
    <location>
        <position position="114"/>
    </location>
    <ligand>
        <name>Mg(2+)</name>
        <dbReference type="ChEBI" id="CHEBI:18420"/>
        <label>1</label>
    </ligand>
</feature>
<dbReference type="InterPro" id="IPR010918">
    <property type="entry name" value="PurM-like_C_dom"/>
</dbReference>
<dbReference type="InterPro" id="IPR036921">
    <property type="entry name" value="PurM-like_N_sf"/>
</dbReference>
<feature type="binding site" evidence="8">
    <location>
        <position position="138"/>
    </location>
    <ligand>
        <name>Mg(2+)</name>
        <dbReference type="ChEBI" id="CHEBI:18420"/>
        <label>2</label>
    </ligand>
</feature>
<feature type="binding site" evidence="8">
    <location>
        <position position="559"/>
    </location>
    <ligand>
        <name>ATP</name>
        <dbReference type="ChEBI" id="CHEBI:30616"/>
    </ligand>
</feature>
<evidence type="ECO:0000256" key="8">
    <source>
        <dbReference type="HAMAP-Rule" id="MF_00420"/>
    </source>
</evidence>
<comment type="subcellular location">
    <subcellularLocation>
        <location evidence="8">Cytoplasm</location>
    </subcellularLocation>
</comment>
<feature type="binding site" evidence="8">
    <location>
        <position position="522"/>
    </location>
    <ligand>
        <name>ATP</name>
        <dbReference type="ChEBI" id="CHEBI:30616"/>
    </ligand>
</feature>
<dbReference type="SUPFAM" id="SSF55326">
    <property type="entry name" value="PurM N-terminal domain-like"/>
    <property type="match status" value="2"/>
</dbReference>
<evidence type="ECO:0000259" key="11">
    <source>
        <dbReference type="Pfam" id="PF18072"/>
    </source>
</evidence>
<dbReference type="AlphaFoldDB" id="A0A2U1T188"/>
<proteinExistence type="inferred from homology"/>
<evidence type="ECO:0000256" key="7">
    <source>
        <dbReference type="ARBA" id="ARBA00022842"/>
    </source>
</evidence>
<dbReference type="FunFam" id="3.30.1330.10:FF:000004">
    <property type="entry name" value="Phosphoribosylformylglycinamidine synthase subunit PurL"/>
    <property type="match status" value="1"/>
</dbReference>
<comment type="catalytic activity">
    <reaction evidence="8">
        <text>N(2)-formyl-N(1)-(5-phospho-beta-D-ribosyl)glycinamide + L-glutamine + ATP + H2O = 2-formamido-N(1)-(5-O-phospho-beta-D-ribosyl)acetamidine + L-glutamate + ADP + phosphate + H(+)</text>
        <dbReference type="Rhea" id="RHEA:17129"/>
        <dbReference type="ChEBI" id="CHEBI:15377"/>
        <dbReference type="ChEBI" id="CHEBI:15378"/>
        <dbReference type="ChEBI" id="CHEBI:29985"/>
        <dbReference type="ChEBI" id="CHEBI:30616"/>
        <dbReference type="ChEBI" id="CHEBI:43474"/>
        <dbReference type="ChEBI" id="CHEBI:58359"/>
        <dbReference type="ChEBI" id="CHEBI:147286"/>
        <dbReference type="ChEBI" id="CHEBI:147287"/>
        <dbReference type="ChEBI" id="CHEBI:456216"/>
        <dbReference type="EC" id="6.3.5.3"/>
    </reaction>
</comment>
<dbReference type="HAMAP" id="MF_00420">
    <property type="entry name" value="PurL_2"/>
    <property type="match status" value="1"/>
</dbReference>
<dbReference type="InterPro" id="IPR016188">
    <property type="entry name" value="PurM-like_N"/>
</dbReference>
<comment type="subunit">
    <text evidence="8">Monomer. Part of the FGAM synthase complex composed of 1 PurL, 1 PurQ and 2 PurS subunits.</text>
</comment>
<feature type="active site" description="Proton acceptor" evidence="8">
    <location>
        <position position="116"/>
    </location>
</feature>
<feature type="domain" description="PurM-like N-terminal" evidence="9">
    <location>
        <begin position="95"/>
        <end position="209"/>
    </location>
</feature>
<protein>
    <recommendedName>
        <fullName evidence="8">Phosphoribosylformylglycinamidine synthase subunit PurL</fullName>
        <shortName evidence="8">FGAM synthase</shortName>
        <ecNumber evidence="8">6.3.5.3</ecNumber>
    </recommendedName>
    <alternativeName>
        <fullName evidence="8">Formylglycinamide ribonucleotide amidotransferase subunit II</fullName>
        <shortName evidence="8">FGAR amidotransferase II</shortName>
        <shortName evidence="8">FGAR-AT II</shortName>
    </alternativeName>
    <alternativeName>
        <fullName evidence="8">Glutamine amidotransferase PurL</fullName>
    </alternativeName>
    <alternativeName>
        <fullName evidence="8">Phosphoribosylformylglycinamidine synthase subunit II</fullName>
    </alternativeName>
</protein>
<dbReference type="InterPro" id="IPR036676">
    <property type="entry name" value="PurM-like_C_sf"/>
</dbReference>
<evidence type="ECO:0000313" key="12">
    <source>
        <dbReference type="EMBL" id="PWB97644.1"/>
    </source>
</evidence>
<dbReference type="Gene3D" id="3.90.650.10">
    <property type="entry name" value="PurM-like C-terminal domain"/>
    <property type="match status" value="2"/>
</dbReference>
<evidence type="ECO:0000256" key="1">
    <source>
        <dbReference type="ARBA" id="ARBA00022490"/>
    </source>
</evidence>
<evidence type="ECO:0000259" key="10">
    <source>
        <dbReference type="Pfam" id="PF02769"/>
    </source>
</evidence>
<dbReference type="Pfam" id="PF02769">
    <property type="entry name" value="AIRS_C"/>
    <property type="match status" value="2"/>
</dbReference>
<dbReference type="Gene3D" id="3.30.1330.10">
    <property type="entry name" value="PurM-like, N-terminal domain"/>
    <property type="match status" value="2"/>
</dbReference>
<dbReference type="Pfam" id="PF00586">
    <property type="entry name" value="AIRS"/>
    <property type="match status" value="2"/>
</dbReference>
<feature type="binding site" evidence="8">
    <location>
        <position position="560"/>
    </location>
    <ligand>
        <name>Mg(2+)</name>
        <dbReference type="ChEBI" id="CHEBI:18420"/>
        <label>1</label>
    </ligand>
</feature>
<keyword evidence="13" id="KW-1185">Reference proteome</keyword>
<sequence>MTDVSSPARAHVADTVENAIATPDKEQPYEALGLKADEYAKIREILGRRPTSGELAMYSVMWSEHCSYKSSKKYLRQFGQKVSEEMTKNLMVGMGENAGVVDVGEGWAVTFKIESHNHPSYIEPFQGAATGVGGIVRDIISMGARPVAVMDALRFGKIDDPDTARVVHGVVSGISFYGNCLGLPNIGGETWFDSVYQANPLVNALAVGVLRHEDLHLANARGAGNKVVLFGARTGGDGIGGASILASDSFSEGGPTKRPAVQVGDPFAEKVLIECCLELFQKELVEGIQDLGAAGISCATSELASNGDGGMIIQLENVLLRDPTLTAEEILMSESQERMMAVVHPDKLEAFLEVVGKWDVETSVLGEVTDSGRLIITHFGEEIVNVDPLTVAVDGPVYDRPVAYPTWIDALQADTTARLPRATSAAQLRDQALTLLGSPNLSSKEWITNQYDRYVGGNTALSFPDDGGMVRIDEESGLGFAVATDANGRYCQLDPSQGAKLALAEAYRNVAATGAKPVAVSDCLNFGSPENPEVMWQFAQTVEGLSDACLELGIPVTGGNVSFYNQTGDAPIHPTPVVAVLGVIDDVARRIPSGWQDEGNNIYLLGTTRDELDGSAWAGVIHDHLGGVPPQVDLDVEKQLAWLLHAGGQGSLLSSAHDLSDGGLFQALAESVMRFGVGARVWTTGIEQRDGVDTTSALFSESTGRVIVSVPREDDVRFVGLCEGRGYPVLRIGVTDNSGELEIQDQFTVTIDELRGVHTATMQQHFGPVVGA</sequence>
<dbReference type="InterPro" id="IPR010074">
    <property type="entry name" value="PRibForGlyAmidine_synth_PurL"/>
</dbReference>
<feature type="binding site" evidence="8">
    <location>
        <begin position="334"/>
        <end position="336"/>
    </location>
    <ligand>
        <name>substrate</name>
    </ligand>
</feature>
<dbReference type="SUPFAM" id="SSF56042">
    <property type="entry name" value="PurM C-terminal domain-like"/>
    <property type="match status" value="2"/>
</dbReference>
<keyword evidence="6 8" id="KW-0067">ATP-binding</keyword>
<dbReference type="InterPro" id="IPR041609">
    <property type="entry name" value="PurL_linker"/>
</dbReference>
<comment type="caution">
    <text evidence="12">The sequence shown here is derived from an EMBL/GenBank/DDBJ whole genome shotgun (WGS) entry which is preliminary data.</text>
</comment>
<evidence type="ECO:0000256" key="6">
    <source>
        <dbReference type="ARBA" id="ARBA00022840"/>
    </source>
</evidence>
<evidence type="ECO:0000259" key="9">
    <source>
        <dbReference type="Pfam" id="PF00586"/>
    </source>
</evidence>
<feature type="domain" description="PurM-like N-terminal" evidence="9">
    <location>
        <begin position="465"/>
        <end position="584"/>
    </location>
</feature>
<evidence type="ECO:0000256" key="5">
    <source>
        <dbReference type="ARBA" id="ARBA00022755"/>
    </source>
</evidence>
<dbReference type="UniPathway" id="UPA00074">
    <property type="reaction ID" value="UER00128"/>
</dbReference>
<dbReference type="CDD" id="cd02204">
    <property type="entry name" value="PurL_repeat2"/>
    <property type="match status" value="1"/>
</dbReference>
<evidence type="ECO:0000256" key="3">
    <source>
        <dbReference type="ARBA" id="ARBA00022723"/>
    </source>
</evidence>
<dbReference type="PANTHER" id="PTHR43555:SF1">
    <property type="entry name" value="PHOSPHORIBOSYLFORMYLGLYCINAMIDINE SYNTHASE SUBUNIT PURL"/>
    <property type="match status" value="1"/>
</dbReference>
<comment type="similarity">
    <text evidence="8">Belongs to the FGAMS family.</text>
</comment>
<dbReference type="Proteomes" id="UP000244978">
    <property type="component" value="Unassembled WGS sequence"/>
</dbReference>
<comment type="function">
    <text evidence="8">Part of the phosphoribosylformylglycinamidine synthase complex involved in the purines biosynthetic pathway. Catalyzes the ATP-dependent conversion of formylglycinamide ribonucleotide (FGAR) and glutamine to yield formylglycinamidine ribonucleotide (FGAM) and glutamate. The FGAM synthase complex is composed of three subunits. PurQ produces an ammonia molecule by converting glutamine to glutamate. PurL transfers the ammonia molecule to FGAR to form FGAM in an ATP-dependent manner. PurS interacts with PurQ and PurL and is thought to assist in the transfer of the ammonia molecule from PurQ to PurL.</text>
</comment>
<evidence type="ECO:0000256" key="2">
    <source>
        <dbReference type="ARBA" id="ARBA00022598"/>
    </source>
</evidence>
<feature type="binding site" evidence="8">
    <location>
        <position position="112"/>
    </location>
    <ligand>
        <name>ATP</name>
        <dbReference type="ChEBI" id="CHEBI:30616"/>
    </ligand>
</feature>
<keyword evidence="3 8" id="KW-0479">Metal-binding</keyword>
<dbReference type="PIRSF" id="PIRSF001587">
    <property type="entry name" value="FGAM_synthase_II"/>
    <property type="match status" value="1"/>
</dbReference>
<feature type="binding site" evidence="8">
    <location>
        <position position="562"/>
    </location>
    <ligand>
        <name>substrate</name>
    </ligand>
</feature>
<feature type="binding site" evidence="8">
    <location>
        <position position="290"/>
    </location>
    <ligand>
        <name>Mg(2+)</name>
        <dbReference type="ChEBI" id="CHEBI:18420"/>
        <label>2</label>
    </ligand>
</feature>
<dbReference type="Pfam" id="PF18072">
    <property type="entry name" value="FGAR-AT_linker"/>
    <property type="match status" value="1"/>
</dbReference>
<keyword evidence="7 8" id="KW-0460">Magnesium</keyword>
<dbReference type="GO" id="GO:0000287">
    <property type="term" value="F:magnesium ion binding"/>
    <property type="evidence" value="ECO:0007669"/>
    <property type="project" value="UniProtKB-UniRule"/>
</dbReference>
<feature type="binding site" evidence="8">
    <location>
        <position position="68"/>
    </location>
    <ligand>
        <name>ATP</name>
        <dbReference type="ChEBI" id="CHEBI:30616"/>
    </ligand>
</feature>
<dbReference type="PANTHER" id="PTHR43555">
    <property type="entry name" value="PHOSPHORIBOSYLFORMYLGLYCINAMIDINE SYNTHASE SUBUNIT PURL"/>
    <property type="match status" value="1"/>
</dbReference>
<feature type="binding site" evidence="8">
    <location>
        <begin position="115"/>
        <end position="118"/>
    </location>
    <ligand>
        <name>substrate</name>
    </ligand>
</feature>
<dbReference type="EC" id="6.3.5.3" evidence="8"/>
<feature type="binding site" evidence="8">
    <location>
        <position position="137"/>
    </location>
    <ligand>
        <name>substrate</name>
    </ligand>
</feature>
<feature type="domain" description="PurM-like C-terminal" evidence="10">
    <location>
        <begin position="223"/>
        <end position="377"/>
    </location>
</feature>